<dbReference type="SUPFAM" id="SSF51735">
    <property type="entry name" value="NAD(P)-binding Rossmann-fold domains"/>
    <property type="match status" value="1"/>
</dbReference>
<dbReference type="EMBL" id="VXIT01000023">
    <property type="protein sequence ID" value="KAA6406712.1"/>
    <property type="molecule type" value="Genomic_DNA"/>
</dbReference>
<sequence length="133" mass="14110">MAAAPSTSPAPSSPTSSAAPPSPPTRAPPSLLFTGATASVKGSALCASFATGKFALRALAQSLAREFGPKGVHVAHVVVDGVIDIPRTREWVLQGEDAKLSADAIADAYWHLHTQPRTTWTHELDLRPYIEKW</sequence>
<feature type="region of interest" description="Disordered" evidence="1">
    <location>
        <begin position="1"/>
        <end position="30"/>
    </location>
</feature>
<evidence type="ECO:0000313" key="3">
    <source>
        <dbReference type="Proteomes" id="UP000324767"/>
    </source>
</evidence>
<dbReference type="OrthoDB" id="5399006at2759"/>
<reference evidence="2 3" key="1">
    <citation type="submission" date="2019-09" db="EMBL/GenBank/DDBJ databases">
        <title>The hologenome of the rock-dwelling lichen Lasallia pustulata.</title>
        <authorList>
            <person name="Greshake Tzovaras B."/>
            <person name="Segers F."/>
            <person name="Bicker A."/>
            <person name="Dal Grande F."/>
            <person name="Otte J."/>
            <person name="Hankeln T."/>
            <person name="Schmitt I."/>
            <person name="Ebersberger I."/>
        </authorList>
    </citation>
    <scope>NUCLEOTIDE SEQUENCE [LARGE SCALE GENOMIC DNA]</scope>
    <source>
        <strain evidence="2">A1-1</strain>
    </source>
</reference>
<proteinExistence type="predicted"/>
<accession>A0A5M8PD67</accession>
<protein>
    <submittedName>
        <fullName evidence="2">Short chain dehydrogenase reductase family</fullName>
    </submittedName>
</protein>
<comment type="caution">
    <text evidence="2">The sequence shown here is derived from an EMBL/GenBank/DDBJ whole genome shotgun (WGS) entry which is preliminary data.</text>
</comment>
<dbReference type="InterPro" id="IPR036291">
    <property type="entry name" value="NAD(P)-bd_dom_sf"/>
</dbReference>
<evidence type="ECO:0000313" key="2">
    <source>
        <dbReference type="EMBL" id="KAA6406712.1"/>
    </source>
</evidence>
<dbReference type="AlphaFoldDB" id="A0A5M8PD67"/>
<dbReference type="PANTHER" id="PTHR43431">
    <property type="entry name" value="OXIDOREDUCTASE, SHORT CHAIN DEHYDROGENASE/REDUCTASE FAMILY (AFU_ORTHOLOGUE AFUA_5G14000)"/>
    <property type="match status" value="1"/>
</dbReference>
<feature type="compositionally biased region" description="Low complexity" evidence="1">
    <location>
        <begin position="1"/>
        <end position="19"/>
    </location>
</feature>
<name>A0A5M8PD67_9LECA</name>
<gene>
    <name evidence="2" type="ORF">FRX48_09435</name>
</gene>
<evidence type="ECO:0000256" key="1">
    <source>
        <dbReference type="SAM" id="MobiDB-lite"/>
    </source>
</evidence>
<organism evidence="2 3">
    <name type="scientific">Lasallia pustulata</name>
    <dbReference type="NCBI Taxonomy" id="136370"/>
    <lineage>
        <taxon>Eukaryota</taxon>
        <taxon>Fungi</taxon>
        <taxon>Dikarya</taxon>
        <taxon>Ascomycota</taxon>
        <taxon>Pezizomycotina</taxon>
        <taxon>Lecanoromycetes</taxon>
        <taxon>OSLEUM clade</taxon>
        <taxon>Umbilicariomycetidae</taxon>
        <taxon>Umbilicariales</taxon>
        <taxon>Umbilicariaceae</taxon>
        <taxon>Lasallia</taxon>
    </lineage>
</organism>
<dbReference type="Gene3D" id="3.40.50.720">
    <property type="entry name" value="NAD(P)-binding Rossmann-like Domain"/>
    <property type="match status" value="1"/>
</dbReference>
<dbReference type="Proteomes" id="UP000324767">
    <property type="component" value="Unassembled WGS sequence"/>
</dbReference>
<dbReference type="PANTHER" id="PTHR43431:SF7">
    <property type="entry name" value="OXIDOREDUCTASE, SHORT CHAIN DEHYDROGENASE_REDUCTASE FAMILY (AFU_ORTHOLOGUE AFUA_5G14000)"/>
    <property type="match status" value="1"/>
</dbReference>